<evidence type="ECO:0000259" key="7">
    <source>
        <dbReference type="Pfam" id="PF07715"/>
    </source>
</evidence>
<feature type="domain" description="TonB-dependent receptor plug" evidence="7">
    <location>
        <begin position="89"/>
        <end position="187"/>
    </location>
</feature>
<evidence type="ECO:0000256" key="2">
    <source>
        <dbReference type="ARBA" id="ARBA00023136"/>
    </source>
</evidence>
<comment type="caution">
    <text evidence="8">The sequence shown here is derived from an EMBL/GenBank/DDBJ whole genome shotgun (WGS) entry which is preliminary data.</text>
</comment>
<dbReference type="PANTHER" id="PTHR40980:SF3">
    <property type="entry name" value="TONB-DEPENDENT RECEPTOR-LIKE BETA-BARREL DOMAIN-CONTAINING PROTEIN"/>
    <property type="match status" value="1"/>
</dbReference>
<name>A0A3D8M8A1_9ALTE</name>
<feature type="chain" id="PRO_5017732802" evidence="5">
    <location>
        <begin position="28"/>
        <end position="1036"/>
    </location>
</feature>
<keyword evidence="4" id="KW-0798">TonB box</keyword>
<dbReference type="Gene3D" id="2.40.170.20">
    <property type="entry name" value="TonB-dependent receptor, beta-barrel domain"/>
    <property type="match status" value="1"/>
</dbReference>
<evidence type="ECO:0000256" key="4">
    <source>
        <dbReference type="RuleBase" id="RU003357"/>
    </source>
</evidence>
<evidence type="ECO:0000259" key="6">
    <source>
        <dbReference type="Pfam" id="PF00593"/>
    </source>
</evidence>
<gene>
    <name evidence="8" type="ORF">DXV75_08235</name>
</gene>
<comment type="similarity">
    <text evidence="4">Belongs to the TonB-dependent receptor family.</text>
</comment>
<comment type="subcellular location">
    <subcellularLocation>
        <location evidence="1 4">Cell outer membrane</location>
    </subcellularLocation>
</comment>
<dbReference type="RefSeq" id="WP_115592927.1">
    <property type="nucleotide sequence ID" value="NZ_QRHA01000005.1"/>
</dbReference>
<dbReference type="InterPro" id="IPR012910">
    <property type="entry name" value="Plug_dom"/>
</dbReference>
<proteinExistence type="inferred from homology"/>
<keyword evidence="2 4" id="KW-0472">Membrane</keyword>
<feature type="signal peptide" evidence="5">
    <location>
        <begin position="1"/>
        <end position="27"/>
    </location>
</feature>
<keyword evidence="5" id="KW-0732">Signal</keyword>
<organism evidence="8 9">
    <name type="scientific">Alteromonas aestuariivivens</name>
    <dbReference type="NCBI Taxonomy" id="1938339"/>
    <lineage>
        <taxon>Bacteria</taxon>
        <taxon>Pseudomonadati</taxon>
        <taxon>Pseudomonadota</taxon>
        <taxon>Gammaproteobacteria</taxon>
        <taxon>Alteromonadales</taxon>
        <taxon>Alteromonadaceae</taxon>
        <taxon>Alteromonas/Salinimonas group</taxon>
        <taxon>Alteromonas</taxon>
    </lineage>
</organism>
<evidence type="ECO:0000256" key="1">
    <source>
        <dbReference type="ARBA" id="ARBA00004442"/>
    </source>
</evidence>
<dbReference type="Pfam" id="PF07715">
    <property type="entry name" value="Plug"/>
    <property type="match status" value="1"/>
</dbReference>
<dbReference type="InterPro" id="IPR010104">
    <property type="entry name" value="TonB_rcpt_bac"/>
</dbReference>
<sequence>MKTFKPSSITLALLASGLVGTSFSVLAQQNPQSAVSDQTAPVSSQSVEVGDVQSSQPSAKADEAIERIEVRGFSTSLIQSLNQKRFSDTVTEQISADDLGGLPDVSMADALTRLPGISAVRTGGQAAEINIRGLAGDFVFSTLNGREQVSTSGSRAIEFDQYPSELVNSAAVYKSPKASLIEGGVAGTVELKTASPLANDKTHTFNANLRGMYNDRADEVSDATEYGHRVSFSYQGKFLDDTLGLSLGYARLFQPSVSTQFIGLAYNGQVDVDGVEGDTDNANPDCPECELISEGFEMQHKGGEETRTGYIAAVEWAPAENFTLKADAFISKFDSEAFARGFRVKLGGINAGITNPVIVNNSVIGGTFTRTEDSFTRVELVNDDNQDFDKVESYGVKAEWQITDNLAAQFDVSLSKAQSDFRNGLLWSLVGEDADAASPVFDENVQISYLLNGLNLPDLAFNQADAFSDIDRVMVSKYGIYPYENKDELDAYRADFQYFVDMPLLSSVEFGYRYSDREYSNDRSVFEYGNDGAFSVSQPPLRLTDGMVEQVDWSGDFAYFPSYLSVDLNSALNAWFPNGAPQPVQTWGPGAAGVINGPGIGPSTSWSVQESGDVFETVNAAYLMANFDTELGAVSVTGNLGVRYVRSKQSSTTLQRATQIITDPETGFSVEVSDPTAGAQNITDEAGLINNFYRPAILTHEFDDVLPSLNLNFKLTDNTQLRVAAAKVMGRAPINRFAANSSTNIEEVVAIMDRDSGEISLSNPTAKINGSARNSPYLEPFYATQYDMSYEIYFEETDGALIVAGFYKDIESFIENIAIEPYDFNANGFTVPAEVQIPVYLEPEFSNQPPQLARDENGEPLLITVPTENGRYETAVNNAEGGYIRGVEVAYTQIYSMLPGLLSGLGMSASYSYTESEIQRTLSDGVYSSRLPGLSENVATATLFWEYEGFETRVSARYRDAFVSEQVAVNDQTVNFDSELVIDYQASYEINDNMSVLFQVNNLTDEPTKSYFTSPEQTGTIQFFGTQYFLGVTYSL</sequence>
<dbReference type="InterPro" id="IPR036942">
    <property type="entry name" value="Beta-barrel_TonB_sf"/>
</dbReference>
<protein>
    <submittedName>
        <fullName evidence="8">TonB-dependent receptor</fullName>
    </submittedName>
</protein>
<dbReference type="SUPFAM" id="SSF56935">
    <property type="entry name" value="Porins"/>
    <property type="match status" value="1"/>
</dbReference>
<dbReference type="Gene3D" id="2.170.130.10">
    <property type="entry name" value="TonB-dependent receptor, plug domain"/>
    <property type="match status" value="1"/>
</dbReference>
<feature type="domain" description="TonB-dependent receptor-like beta-barrel" evidence="6">
    <location>
        <begin position="487"/>
        <end position="1003"/>
    </location>
</feature>
<dbReference type="OrthoDB" id="8727862at2"/>
<keyword evidence="3" id="KW-0998">Cell outer membrane</keyword>
<dbReference type="AlphaFoldDB" id="A0A3D8M8A1"/>
<evidence type="ECO:0000256" key="5">
    <source>
        <dbReference type="SAM" id="SignalP"/>
    </source>
</evidence>
<dbReference type="InterPro" id="IPR000531">
    <property type="entry name" value="Beta-barrel_TonB"/>
</dbReference>
<keyword evidence="8" id="KW-0675">Receptor</keyword>
<evidence type="ECO:0000256" key="3">
    <source>
        <dbReference type="ARBA" id="ARBA00023237"/>
    </source>
</evidence>
<evidence type="ECO:0000313" key="8">
    <source>
        <dbReference type="EMBL" id="RDV26057.1"/>
    </source>
</evidence>
<reference evidence="9" key="1">
    <citation type="submission" date="2018-08" db="EMBL/GenBank/DDBJ databases">
        <authorList>
            <person name="Zhang J."/>
            <person name="Du Z.-J."/>
        </authorList>
    </citation>
    <scope>NUCLEOTIDE SEQUENCE [LARGE SCALE GENOMIC DNA]</scope>
    <source>
        <strain evidence="9">KCTC 52655</strain>
    </source>
</reference>
<keyword evidence="9" id="KW-1185">Reference proteome</keyword>
<dbReference type="EMBL" id="QRHA01000005">
    <property type="protein sequence ID" value="RDV26057.1"/>
    <property type="molecule type" value="Genomic_DNA"/>
</dbReference>
<evidence type="ECO:0000313" key="9">
    <source>
        <dbReference type="Proteomes" id="UP000256561"/>
    </source>
</evidence>
<dbReference type="InterPro" id="IPR037066">
    <property type="entry name" value="Plug_dom_sf"/>
</dbReference>
<dbReference type="Proteomes" id="UP000256561">
    <property type="component" value="Unassembled WGS sequence"/>
</dbReference>
<dbReference type="PANTHER" id="PTHR40980">
    <property type="entry name" value="PLUG DOMAIN-CONTAINING PROTEIN"/>
    <property type="match status" value="1"/>
</dbReference>
<accession>A0A3D8M8A1</accession>
<dbReference type="Pfam" id="PF00593">
    <property type="entry name" value="TonB_dep_Rec_b-barrel"/>
    <property type="match status" value="1"/>
</dbReference>
<dbReference type="GO" id="GO:0009279">
    <property type="term" value="C:cell outer membrane"/>
    <property type="evidence" value="ECO:0007669"/>
    <property type="project" value="UniProtKB-SubCell"/>
</dbReference>
<dbReference type="NCBIfam" id="TIGR01782">
    <property type="entry name" value="TonB-Xanth-Caul"/>
    <property type="match status" value="1"/>
</dbReference>